<keyword evidence="2" id="KW-1185">Reference proteome</keyword>
<dbReference type="Proteomes" id="UP000499080">
    <property type="component" value="Unassembled WGS sequence"/>
</dbReference>
<accession>A0A4Y2QCR6</accession>
<proteinExistence type="predicted"/>
<sequence>EERPEISFVSPQNLGVLVAMTRLLDRRILSSKSDFTQDPPCMEPVVR</sequence>
<gene>
    <name evidence="1" type="ORF">AVEN_247179_1</name>
</gene>
<feature type="non-terminal residue" evidence="1">
    <location>
        <position position="1"/>
    </location>
</feature>
<name>A0A4Y2QCR6_ARAVE</name>
<protein>
    <submittedName>
        <fullName evidence="1">Uncharacterized protein</fullName>
    </submittedName>
</protein>
<evidence type="ECO:0000313" key="2">
    <source>
        <dbReference type="Proteomes" id="UP000499080"/>
    </source>
</evidence>
<reference evidence="1 2" key="1">
    <citation type="journal article" date="2019" name="Sci. Rep.">
        <title>Orb-weaving spider Araneus ventricosus genome elucidates the spidroin gene catalogue.</title>
        <authorList>
            <person name="Kono N."/>
            <person name="Nakamura H."/>
            <person name="Ohtoshi R."/>
            <person name="Moran D.A.P."/>
            <person name="Shinohara A."/>
            <person name="Yoshida Y."/>
            <person name="Fujiwara M."/>
            <person name="Mori M."/>
            <person name="Tomita M."/>
            <person name="Arakawa K."/>
        </authorList>
    </citation>
    <scope>NUCLEOTIDE SEQUENCE [LARGE SCALE GENOMIC DNA]</scope>
</reference>
<dbReference type="EMBL" id="BGPR01137480">
    <property type="protein sequence ID" value="GBN60076.1"/>
    <property type="molecule type" value="Genomic_DNA"/>
</dbReference>
<comment type="caution">
    <text evidence="1">The sequence shown here is derived from an EMBL/GenBank/DDBJ whole genome shotgun (WGS) entry which is preliminary data.</text>
</comment>
<evidence type="ECO:0000313" key="1">
    <source>
        <dbReference type="EMBL" id="GBN60076.1"/>
    </source>
</evidence>
<organism evidence="1 2">
    <name type="scientific">Araneus ventricosus</name>
    <name type="common">Orbweaver spider</name>
    <name type="synonym">Epeira ventricosa</name>
    <dbReference type="NCBI Taxonomy" id="182803"/>
    <lineage>
        <taxon>Eukaryota</taxon>
        <taxon>Metazoa</taxon>
        <taxon>Ecdysozoa</taxon>
        <taxon>Arthropoda</taxon>
        <taxon>Chelicerata</taxon>
        <taxon>Arachnida</taxon>
        <taxon>Araneae</taxon>
        <taxon>Araneomorphae</taxon>
        <taxon>Entelegynae</taxon>
        <taxon>Araneoidea</taxon>
        <taxon>Araneidae</taxon>
        <taxon>Araneus</taxon>
    </lineage>
</organism>
<dbReference type="AlphaFoldDB" id="A0A4Y2QCR6"/>